<reference evidence="2" key="1">
    <citation type="submission" date="2020-12" db="EMBL/GenBank/DDBJ databases">
        <title>WGS assembly of Carya illinoinensis cv. Pawnee.</title>
        <authorList>
            <person name="Platts A."/>
            <person name="Shu S."/>
            <person name="Wright S."/>
            <person name="Barry K."/>
            <person name="Edger P."/>
            <person name="Pires J.C."/>
            <person name="Schmutz J."/>
        </authorList>
    </citation>
    <scope>NUCLEOTIDE SEQUENCE</scope>
    <source>
        <tissue evidence="2">Leaf</tissue>
    </source>
</reference>
<evidence type="ECO:0000313" key="3">
    <source>
        <dbReference type="Proteomes" id="UP000811609"/>
    </source>
</evidence>
<dbReference type="EMBL" id="CM031823">
    <property type="protein sequence ID" value="KAG6628103.1"/>
    <property type="molecule type" value="Genomic_DNA"/>
</dbReference>
<feature type="region of interest" description="Disordered" evidence="1">
    <location>
        <begin position="1"/>
        <end position="51"/>
    </location>
</feature>
<organism evidence="2 3">
    <name type="scientific">Carya illinoinensis</name>
    <name type="common">Pecan</name>
    <dbReference type="NCBI Taxonomy" id="32201"/>
    <lineage>
        <taxon>Eukaryota</taxon>
        <taxon>Viridiplantae</taxon>
        <taxon>Streptophyta</taxon>
        <taxon>Embryophyta</taxon>
        <taxon>Tracheophyta</taxon>
        <taxon>Spermatophyta</taxon>
        <taxon>Magnoliopsida</taxon>
        <taxon>eudicotyledons</taxon>
        <taxon>Gunneridae</taxon>
        <taxon>Pentapetalae</taxon>
        <taxon>rosids</taxon>
        <taxon>fabids</taxon>
        <taxon>Fagales</taxon>
        <taxon>Juglandaceae</taxon>
        <taxon>Carya</taxon>
    </lineage>
</organism>
<sequence length="51" mass="5479">MENSSQMFGGVDGDFAKAEGGSEGSLKEEEVPASRSASQESQGIHRRLTRH</sequence>
<keyword evidence="3" id="KW-1185">Reference proteome</keyword>
<dbReference type="AlphaFoldDB" id="A0A8T1NGU8"/>
<gene>
    <name evidence="2" type="ORF">CIPAW_15G177600</name>
</gene>
<dbReference type="Proteomes" id="UP000811609">
    <property type="component" value="Chromosome 15"/>
</dbReference>
<name>A0A8T1NGU8_CARIL</name>
<protein>
    <submittedName>
        <fullName evidence="2">Uncharacterized protein</fullName>
    </submittedName>
</protein>
<comment type="caution">
    <text evidence="2">The sequence shown here is derived from an EMBL/GenBank/DDBJ whole genome shotgun (WGS) entry which is preliminary data.</text>
</comment>
<evidence type="ECO:0000313" key="2">
    <source>
        <dbReference type="EMBL" id="KAG6628103.1"/>
    </source>
</evidence>
<evidence type="ECO:0000256" key="1">
    <source>
        <dbReference type="SAM" id="MobiDB-lite"/>
    </source>
</evidence>
<proteinExistence type="predicted"/>
<accession>A0A8T1NGU8</accession>